<organism evidence="2 3">
    <name type="scientific">Mycolicibacterium brumae</name>
    <dbReference type="NCBI Taxonomy" id="85968"/>
    <lineage>
        <taxon>Bacteria</taxon>
        <taxon>Bacillati</taxon>
        <taxon>Actinomycetota</taxon>
        <taxon>Actinomycetes</taxon>
        <taxon>Mycobacteriales</taxon>
        <taxon>Mycobacteriaceae</taxon>
        <taxon>Mycolicibacterium</taxon>
    </lineage>
</organism>
<proteinExistence type="predicted"/>
<dbReference type="InterPro" id="IPR002145">
    <property type="entry name" value="CopG"/>
</dbReference>
<evidence type="ECO:0000313" key="3">
    <source>
        <dbReference type="Proteomes" id="UP000230551"/>
    </source>
</evidence>
<dbReference type="InterPro" id="IPR010985">
    <property type="entry name" value="Ribbon_hlx_hlx"/>
</dbReference>
<reference evidence="2 3" key="1">
    <citation type="journal article" date="2017" name="Infect. Genet. Evol.">
        <title>The new phylogeny of the genus Mycobacterium: The old and the news.</title>
        <authorList>
            <person name="Tortoli E."/>
            <person name="Fedrizzi T."/>
            <person name="Meehan C.J."/>
            <person name="Trovato A."/>
            <person name="Grottola A."/>
            <person name="Giacobazzi E."/>
            <person name="Serpini G.F."/>
            <person name="Tagliazucchi S."/>
            <person name="Fabio A."/>
            <person name="Bettua C."/>
            <person name="Bertorelli R."/>
            <person name="Frascaro F."/>
            <person name="De Sanctis V."/>
            <person name="Pecorari M."/>
            <person name="Jousson O."/>
            <person name="Segata N."/>
            <person name="Cirillo D.M."/>
        </authorList>
    </citation>
    <scope>NUCLEOTIDE SEQUENCE [LARGE SCALE GENOMIC DNA]</scope>
    <source>
        <strain evidence="2 3">CIP1034565</strain>
    </source>
</reference>
<name>A0A2G5PAR4_9MYCO</name>
<gene>
    <name evidence="2" type="ORF">CQY22_010790</name>
</gene>
<feature type="domain" description="Ribbon-helix-helix protein CopG" evidence="1">
    <location>
        <begin position="4"/>
        <end position="36"/>
    </location>
</feature>
<protein>
    <submittedName>
        <fullName evidence="2">CopG family transcriptional regulator</fullName>
    </submittedName>
</protein>
<accession>A0A2G5PAR4</accession>
<keyword evidence="3" id="KW-1185">Reference proteome</keyword>
<dbReference type="CDD" id="cd21631">
    <property type="entry name" value="RHH_CopG_NikR-like"/>
    <property type="match status" value="1"/>
</dbReference>
<dbReference type="Proteomes" id="UP000230551">
    <property type="component" value="Unassembled WGS sequence"/>
</dbReference>
<comment type="caution">
    <text evidence="2">The sequence shown here is derived from an EMBL/GenBank/DDBJ whole genome shotgun (WGS) entry which is preliminary data.</text>
</comment>
<dbReference type="EMBL" id="PDCN02000012">
    <property type="protein sequence ID" value="PIB75083.1"/>
    <property type="molecule type" value="Genomic_DNA"/>
</dbReference>
<dbReference type="RefSeq" id="WP_090585082.1">
    <property type="nucleotide sequence ID" value="NZ_CP104302.1"/>
</dbReference>
<dbReference type="SUPFAM" id="SSF47598">
    <property type="entry name" value="Ribbon-helix-helix"/>
    <property type="match status" value="1"/>
</dbReference>
<evidence type="ECO:0000259" key="1">
    <source>
        <dbReference type="Pfam" id="PF01402"/>
    </source>
</evidence>
<dbReference type="AlphaFoldDB" id="A0A2G5PAR4"/>
<dbReference type="OrthoDB" id="3542100at2"/>
<dbReference type="Pfam" id="PF01402">
    <property type="entry name" value="RHH_1"/>
    <property type="match status" value="1"/>
</dbReference>
<dbReference type="STRING" id="85968.GCA_900073015_00251"/>
<sequence>MDKTTIYLPDDLKAAVKRAAQKRGVSEAEVIRESIRSTVGSERPRPRGGLYASDEALSERVDELLDGFGQR</sequence>
<dbReference type="GO" id="GO:0006355">
    <property type="term" value="P:regulation of DNA-templated transcription"/>
    <property type="evidence" value="ECO:0007669"/>
    <property type="project" value="InterPro"/>
</dbReference>
<evidence type="ECO:0000313" key="2">
    <source>
        <dbReference type="EMBL" id="PIB75083.1"/>
    </source>
</evidence>